<proteinExistence type="inferred from homology"/>
<organism evidence="5">
    <name type="scientific">Mytilinidion resinicola</name>
    <dbReference type="NCBI Taxonomy" id="574789"/>
    <lineage>
        <taxon>Eukaryota</taxon>
        <taxon>Fungi</taxon>
        <taxon>Dikarya</taxon>
        <taxon>Ascomycota</taxon>
        <taxon>Pezizomycotina</taxon>
        <taxon>Dothideomycetes</taxon>
        <taxon>Pleosporomycetidae</taxon>
        <taxon>Mytilinidiales</taxon>
        <taxon>Mytilinidiaceae</taxon>
        <taxon>Mytilinidion</taxon>
    </lineage>
</organism>
<dbReference type="Pfam" id="PF01408">
    <property type="entry name" value="GFO_IDH_MocA"/>
    <property type="match status" value="1"/>
</dbReference>
<keyword evidence="2" id="KW-0560">Oxidoreductase</keyword>
<name>A0A6A6YMB7_9PEZI</name>
<evidence type="ECO:0000259" key="4">
    <source>
        <dbReference type="Pfam" id="PF02894"/>
    </source>
</evidence>
<dbReference type="GO" id="GO:0000166">
    <property type="term" value="F:nucleotide binding"/>
    <property type="evidence" value="ECO:0007669"/>
    <property type="project" value="InterPro"/>
</dbReference>
<dbReference type="GO" id="GO:0016491">
    <property type="term" value="F:oxidoreductase activity"/>
    <property type="evidence" value="ECO:0007669"/>
    <property type="project" value="UniProtKB-KW"/>
</dbReference>
<dbReference type="EMBL" id="MU003702">
    <property type="protein sequence ID" value="KAF2809115.1"/>
    <property type="molecule type" value="Genomic_DNA"/>
</dbReference>
<reference evidence="7" key="2">
    <citation type="submission" date="2020-04" db="EMBL/GenBank/DDBJ databases">
        <authorList>
            <consortium name="NCBI Genome Project"/>
        </authorList>
    </citation>
    <scope>NUCLEOTIDE SEQUENCE</scope>
    <source>
        <strain evidence="7">CBS 304.34</strain>
    </source>
</reference>
<evidence type="ECO:0000313" key="5">
    <source>
        <dbReference type="EMBL" id="KAF2809115.1"/>
    </source>
</evidence>
<protein>
    <submittedName>
        <fullName evidence="5 7">NAD binding Rossmann fold oxidoreductase</fullName>
    </submittedName>
</protein>
<dbReference type="PANTHER" id="PTHR43708:SF5">
    <property type="entry name" value="CONSERVED EXPRESSED OXIDOREDUCTASE (EUROFUNG)-RELATED"/>
    <property type="match status" value="1"/>
</dbReference>
<feature type="domain" description="Gfo/Idh/MocA-like oxidoreductase C-terminal" evidence="4">
    <location>
        <begin position="155"/>
        <end position="377"/>
    </location>
</feature>
<keyword evidence="6" id="KW-1185">Reference proteome</keyword>
<dbReference type="InterPro" id="IPR004104">
    <property type="entry name" value="Gfo/Idh/MocA-like_OxRdtase_C"/>
</dbReference>
<dbReference type="InterPro" id="IPR036291">
    <property type="entry name" value="NAD(P)-bd_dom_sf"/>
</dbReference>
<dbReference type="AlphaFoldDB" id="A0A6A6YMB7"/>
<dbReference type="Pfam" id="PF02894">
    <property type="entry name" value="GFO_IDH_MocA_C"/>
    <property type="match status" value="1"/>
</dbReference>
<evidence type="ECO:0000313" key="6">
    <source>
        <dbReference type="Proteomes" id="UP000504636"/>
    </source>
</evidence>
<evidence type="ECO:0000259" key="3">
    <source>
        <dbReference type="Pfam" id="PF01408"/>
    </source>
</evidence>
<dbReference type="Gene3D" id="3.30.360.10">
    <property type="entry name" value="Dihydrodipicolinate Reductase, domain 2"/>
    <property type="match status" value="1"/>
</dbReference>
<dbReference type="GeneID" id="54463835"/>
<dbReference type="InterPro" id="IPR051317">
    <property type="entry name" value="Gfo/Idh/MocA_oxidoreduct"/>
</dbReference>
<comment type="similarity">
    <text evidence="1">Belongs to the Gfo/Idh/MocA family.</text>
</comment>
<evidence type="ECO:0000256" key="1">
    <source>
        <dbReference type="ARBA" id="ARBA00010928"/>
    </source>
</evidence>
<dbReference type="Proteomes" id="UP000504636">
    <property type="component" value="Unplaced"/>
</dbReference>
<dbReference type="RefSeq" id="XP_033576079.1">
    <property type="nucleotide sequence ID" value="XM_033722942.1"/>
</dbReference>
<accession>A0A6A6YMB7</accession>
<dbReference type="Gene3D" id="3.40.50.720">
    <property type="entry name" value="NAD(P)-binding Rossmann-like Domain"/>
    <property type="match status" value="1"/>
</dbReference>
<reference evidence="7" key="3">
    <citation type="submission" date="2025-04" db="UniProtKB">
        <authorList>
            <consortium name="RefSeq"/>
        </authorList>
    </citation>
    <scope>IDENTIFICATION</scope>
    <source>
        <strain evidence="7">CBS 304.34</strain>
    </source>
</reference>
<feature type="domain" description="Gfo/Idh/MocA-like oxidoreductase N-terminal" evidence="3">
    <location>
        <begin position="24"/>
        <end position="141"/>
    </location>
</feature>
<gene>
    <name evidence="5 7" type="ORF">BDZ99DRAFT_488858</name>
</gene>
<dbReference type="SUPFAM" id="SSF55347">
    <property type="entry name" value="Glyceraldehyde-3-phosphate dehydrogenase-like, C-terminal domain"/>
    <property type="match status" value="1"/>
</dbReference>
<dbReference type="InterPro" id="IPR000683">
    <property type="entry name" value="Gfo/Idh/MocA-like_OxRdtase_N"/>
</dbReference>
<evidence type="ECO:0000313" key="7">
    <source>
        <dbReference type="RefSeq" id="XP_033576079.1"/>
    </source>
</evidence>
<evidence type="ECO:0000256" key="2">
    <source>
        <dbReference type="ARBA" id="ARBA00023002"/>
    </source>
</evidence>
<reference evidence="5 7" key="1">
    <citation type="journal article" date="2020" name="Stud. Mycol.">
        <title>101 Dothideomycetes genomes: a test case for predicting lifestyles and emergence of pathogens.</title>
        <authorList>
            <person name="Haridas S."/>
            <person name="Albert R."/>
            <person name="Binder M."/>
            <person name="Bloem J."/>
            <person name="Labutti K."/>
            <person name="Salamov A."/>
            <person name="Andreopoulos B."/>
            <person name="Baker S."/>
            <person name="Barry K."/>
            <person name="Bills G."/>
            <person name="Bluhm B."/>
            <person name="Cannon C."/>
            <person name="Castanera R."/>
            <person name="Culley D."/>
            <person name="Daum C."/>
            <person name="Ezra D."/>
            <person name="Gonzalez J."/>
            <person name="Henrissat B."/>
            <person name="Kuo A."/>
            <person name="Liang C."/>
            <person name="Lipzen A."/>
            <person name="Lutzoni F."/>
            <person name="Magnuson J."/>
            <person name="Mondo S."/>
            <person name="Nolan M."/>
            <person name="Ohm R."/>
            <person name="Pangilinan J."/>
            <person name="Park H.-J."/>
            <person name="Ramirez L."/>
            <person name="Alfaro M."/>
            <person name="Sun H."/>
            <person name="Tritt A."/>
            <person name="Yoshinaga Y."/>
            <person name="Zwiers L.-H."/>
            <person name="Turgeon B."/>
            <person name="Goodwin S."/>
            <person name="Spatafora J."/>
            <person name="Crous P."/>
            <person name="Grigoriev I."/>
        </authorList>
    </citation>
    <scope>NUCLEOTIDE SEQUENCE</scope>
    <source>
        <strain evidence="5 7">CBS 304.34</strain>
    </source>
</reference>
<dbReference type="SUPFAM" id="SSF51735">
    <property type="entry name" value="NAD(P)-binding Rossmann-fold domains"/>
    <property type="match status" value="1"/>
</dbReference>
<dbReference type="PANTHER" id="PTHR43708">
    <property type="entry name" value="CONSERVED EXPRESSED OXIDOREDUCTASE (EUROFUNG)"/>
    <property type="match status" value="1"/>
</dbReference>
<sequence length="380" mass="41411">MSAPSPPPTSTAAIPCPKTSPPYNVAVIGYGLSAKIFQIPFLTSPTYKLYGIVQRTPNPASNPATDFPGTIVWRTTDAMLADPAVHIVIITTLPDSHFALAEAALKAGKHVVVEKPFVPTSAEADALAEIARQSGRKLAVYQNRRFDADFRTIQKLIKEDVFGRIVEFETHFDRHTPVSPAGWRQQAGRPGVGQVYDLGTHLLDQVVCLFGMPARVTAFVGNQRSGREIGGEVVGGEDAFTVLLHYRDGLLVTAKAAAISPESEQLRFWVRGEKASFRKYHLDCQEDQLKAGLRPGDPFYAVEPGSHYGTLTTIKDGSFISEKVTPPIPAATYTEFYRLFAKAIEEDGPVPVSAEEASKVIKVIELAQESSRLFQTVSVS</sequence>
<dbReference type="OrthoDB" id="2129491at2759"/>